<feature type="chain" id="PRO_5009936375" evidence="1">
    <location>
        <begin position="25"/>
        <end position="522"/>
    </location>
</feature>
<dbReference type="InterPro" id="IPR023631">
    <property type="entry name" value="Amidase_dom"/>
</dbReference>
<evidence type="ECO:0000256" key="1">
    <source>
        <dbReference type="SAM" id="SignalP"/>
    </source>
</evidence>
<feature type="domain" description="Amidase" evidence="2">
    <location>
        <begin position="48"/>
        <end position="493"/>
    </location>
</feature>
<gene>
    <name evidence="3" type="ORF">SAMN05444168_3222</name>
</gene>
<keyword evidence="1" id="KW-0732">Signal</keyword>
<sequence length="522" mass="55233">MRRRSFFASIGLLASAITTRNASALPPALAHGHGENAPDPSSAAQTARHYLDRIARLDRRGPELRSIIELNPDALQMAAALDAERAAGTLRGPLHGMPVVIKDNIATGDRMSTTAGSLALDGVHATRDAHLVERLRAAGGVILGKTNLSEWANIRSGRSTSGWSGRGGLSRNPYALDRSTSGSSSGSAAAVAANLTRMAIGTETDGSIVSPSSIMGVVGLKPTVGRISRDGIIPISHTQDTPGPIARTVSDAALLLTALAGPDPRDPATLGAPAPADYLGALDKNALRGARIGVAREFFSGHDEVDERIDYAIARLAMLGAEVIDPINLPKVNYDTEEQSVLLHEFKHDLPLWLASFAPHAQIRTLADVIAFNNANHETEMPYFGQELLIQAEALGDLDSEVYIKALAACRKGSRDEGIDRAIREHKLDAIVAPTGGTAWLTDFINGDSSGDGFSTPAAVAGYPHLTVPAGLVRGLPVGLSFVGPAWSEARLLALGYAFEQATQWREEPQYIQHSSIPPVRV</sequence>
<dbReference type="InterPro" id="IPR036928">
    <property type="entry name" value="AS_sf"/>
</dbReference>
<evidence type="ECO:0000259" key="2">
    <source>
        <dbReference type="Pfam" id="PF01425"/>
    </source>
</evidence>
<dbReference type="PANTHER" id="PTHR42678">
    <property type="entry name" value="AMIDASE"/>
    <property type="match status" value="1"/>
</dbReference>
<evidence type="ECO:0000313" key="3">
    <source>
        <dbReference type="EMBL" id="SIO18259.1"/>
    </source>
</evidence>
<evidence type="ECO:0000313" key="4">
    <source>
        <dbReference type="Proteomes" id="UP000184693"/>
    </source>
</evidence>
<dbReference type="RefSeq" id="WP_074266126.1">
    <property type="nucleotide sequence ID" value="NZ_FSRM01000001.1"/>
</dbReference>
<dbReference type="PANTHER" id="PTHR42678:SF34">
    <property type="entry name" value="OS04G0183300 PROTEIN"/>
    <property type="match status" value="1"/>
</dbReference>
<dbReference type="Pfam" id="PF01425">
    <property type="entry name" value="Amidase"/>
    <property type="match status" value="1"/>
</dbReference>
<reference evidence="3 4" key="1">
    <citation type="submission" date="2016-11" db="EMBL/GenBank/DDBJ databases">
        <authorList>
            <person name="Jaros S."/>
            <person name="Januszkiewicz K."/>
            <person name="Wedrychowicz H."/>
        </authorList>
    </citation>
    <scope>NUCLEOTIDE SEQUENCE [LARGE SCALE GENOMIC DNA]</scope>
    <source>
        <strain evidence="3 4">GAS86</strain>
    </source>
</reference>
<dbReference type="AlphaFoldDB" id="A0A1N6HEZ1"/>
<dbReference type="Gene3D" id="3.90.1300.10">
    <property type="entry name" value="Amidase signature (AS) domain"/>
    <property type="match status" value="1"/>
</dbReference>
<dbReference type="OrthoDB" id="9811471at2"/>
<dbReference type="Proteomes" id="UP000184693">
    <property type="component" value="Unassembled WGS sequence"/>
</dbReference>
<protein>
    <submittedName>
        <fullName evidence="3">Amidase</fullName>
    </submittedName>
</protein>
<proteinExistence type="predicted"/>
<feature type="signal peptide" evidence="1">
    <location>
        <begin position="1"/>
        <end position="24"/>
    </location>
</feature>
<dbReference type="SUPFAM" id="SSF75304">
    <property type="entry name" value="Amidase signature (AS) enzymes"/>
    <property type="match status" value="1"/>
</dbReference>
<organism evidence="3 4">
    <name type="scientific">Paraburkholderia phenazinium</name>
    <dbReference type="NCBI Taxonomy" id="60549"/>
    <lineage>
        <taxon>Bacteria</taxon>
        <taxon>Pseudomonadati</taxon>
        <taxon>Pseudomonadota</taxon>
        <taxon>Betaproteobacteria</taxon>
        <taxon>Burkholderiales</taxon>
        <taxon>Burkholderiaceae</taxon>
        <taxon>Paraburkholderia</taxon>
    </lineage>
</organism>
<dbReference type="NCBIfam" id="NF006006">
    <property type="entry name" value="PRK08137.1"/>
    <property type="match status" value="1"/>
</dbReference>
<dbReference type="EMBL" id="FSRM01000001">
    <property type="protein sequence ID" value="SIO18259.1"/>
    <property type="molecule type" value="Genomic_DNA"/>
</dbReference>
<name>A0A1N6HEZ1_9BURK</name>
<accession>A0A1N6HEZ1</accession>